<accession>A0A0E3WE92</accession>
<proteinExistence type="predicted"/>
<evidence type="ECO:0000313" key="2">
    <source>
        <dbReference type="Proteomes" id="UP000199251"/>
    </source>
</evidence>
<organism evidence="1 2">
    <name type="scientific">Mycobacterium lentiflavum</name>
    <dbReference type="NCBI Taxonomy" id="141349"/>
    <lineage>
        <taxon>Bacteria</taxon>
        <taxon>Bacillati</taxon>
        <taxon>Actinomycetota</taxon>
        <taxon>Actinomycetes</taxon>
        <taxon>Mycobacteriales</taxon>
        <taxon>Mycobacteriaceae</taxon>
        <taxon>Mycobacterium</taxon>
        <taxon>Mycobacterium simiae complex</taxon>
    </lineage>
</organism>
<dbReference type="Proteomes" id="UP000199251">
    <property type="component" value="Unassembled WGS sequence"/>
</dbReference>
<dbReference type="STRING" id="141349.BN1232_06068"/>
<dbReference type="AlphaFoldDB" id="A0A0E3WE92"/>
<dbReference type="EMBL" id="CTEE01000002">
    <property type="protein sequence ID" value="CQD24137.1"/>
    <property type="molecule type" value="Genomic_DNA"/>
</dbReference>
<name>A0A0E3WE92_MYCLN</name>
<sequence length="107" mass="11195">MDALLSDSTAAALEKGRNEHYFASRKHLDDAETAIDPARRIVAGKLSEASVTELAALPALPAAHAQIAQAAASQALVRSNELLVHELRQLNSRGGLPLSASDGPVAF</sequence>
<gene>
    <name evidence="1" type="ORF">BN1232_06068</name>
</gene>
<dbReference type="RefSeq" id="WP_090609853.1">
    <property type="nucleotide sequence ID" value="NZ_CTEE01000002.1"/>
</dbReference>
<evidence type="ECO:0000313" key="1">
    <source>
        <dbReference type="EMBL" id="CQD24137.1"/>
    </source>
</evidence>
<reference evidence="1 2" key="1">
    <citation type="submission" date="2015-03" db="EMBL/GenBank/DDBJ databases">
        <authorList>
            <person name="Urmite Genomes"/>
        </authorList>
    </citation>
    <scope>NUCLEOTIDE SEQUENCE [LARGE SCALE GENOMIC DNA]</scope>
    <source>
        <strain evidence="1 2">CSUR P1491</strain>
    </source>
</reference>
<protein>
    <submittedName>
        <fullName evidence="1">Uncharacterized protein</fullName>
    </submittedName>
</protein>